<dbReference type="Pfam" id="PF03466">
    <property type="entry name" value="LysR_substrate"/>
    <property type="match status" value="1"/>
</dbReference>
<dbReference type="EMBL" id="FOMX01000071">
    <property type="protein sequence ID" value="SFF42928.1"/>
    <property type="molecule type" value="Genomic_DNA"/>
</dbReference>
<dbReference type="InterPro" id="IPR005119">
    <property type="entry name" value="LysR_subst-bd"/>
</dbReference>
<dbReference type="AlphaFoldDB" id="A0A1I2IMT1"/>
<evidence type="ECO:0000256" key="3">
    <source>
        <dbReference type="ARBA" id="ARBA00023125"/>
    </source>
</evidence>
<dbReference type="Proteomes" id="UP000199400">
    <property type="component" value="Unassembled WGS sequence"/>
</dbReference>
<evidence type="ECO:0000256" key="2">
    <source>
        <dbReference type="ARBA" id="ARBA00023015"/>
    </source>
</evidence>
<keyword evidence="3 6" id="KW-0238">DNA-binding</keyword>
<dbReference type="GO" id="GO:0000976">
    <property type="term" value="F:transcription cis-regulatory region binding"/>
    <property type="evidence" value="ECO:0007669"/>
    <property type="project" value="TreeGrafter"/>
</dbReference>
<dbReference type="Gene3D" id="3.40.190.290">
    <property type="match status" value="1"/>
</dbReference>
<dbReference type="InterPro" id="IPR036388">
    <property type="entry name" value="WH-like_DNA-bd_sf"/>
</dbReference>
<evidence type="ECO:0000256" key="1">
    <source>
        <dbReference type="ARBA" id="ARBA00009437"/>
    </source>
</evidence>
<name>A0A1I2IMT1_9BACT</name>
<gene>
    <name evidence="6" type="ORF">SAMN02745121_08807</name>
</gene>
<reference evidence="7" key="1">
    <citation type="submission" date="2016-10" db="EMBL/GenBank/DDBJ databases">
        <authorList>
            <person name="Varghese N."/>
            <person name="Submissions S."/>
        </authorList>
    </citation>
    <scope>NUCLEOTIDE SEQUENCE [LARGE SCALE GENOMIC DNA]</scope>
    <source>
        <strain evidence="7">ATCC 25963</strain>
    </source>
</reference>
<evidence type="ECO:0000259" key="5">
    <source>
        <dbReference type="PROSITE" id="PS50931"/>
    </source>
</evidence>
<dbReference type="OrthoDB" id="9785745at2"/>
<protein>
    <submittedName>
        <fullName evidence="6">DNA-binding transcriptional regulator, LysR family</fullName>
    </submittedName>
</protein>
<dbReference type="Pfam" id="PF00126">
    <property type="entry name" value="HTH_1"/>
    <property type="match status" value="1"/>
</dbReference>
<comment type="similarity">
    <text evidence="1">Belongs to the LysR transcriptional regulatory family.</text>
</comment>
<dbReference type="RefSeq" id="WP_096332654.1">
    <property type="nucleotide sequence ID" value="NZ_FOMX01000071.1"/>
</dbReference>
<evidence type="ECO:0000313" key="6">
    <source>
        <dbReference type="EMBL" id="SFF42928.1"/>
    </source>
</evidence>
<keyword evidence="7" id="KW-1185">Reference proteome</keyword>
<dbReference type="PANTHER" id="PTHR30126">
    <property type="entry name" value="HTH-TYPE TRANSCRIPTIONAL REGULATOR"/>
    <property type="match status" value="1"/>
</dbReference>
<keyword evidence="2" id="KW-0805">Transcription regulation</keyword>
<evidence type="ECO:0000313" key="7">
    <source>
        <dbReference type="Proteomes" id="UP000199400"/>
    </source>
</evidence>
<dbReference type="InterPro" id="IPR000847">
    <property type="entry name" value="LysR_HTH_N"/>
</dbReference>
<dbReference type="PANTHER" id="PTHR30126:SF40">
    <property type="entry name" value="HTH-TYPE TRANSCRIPTIONAL REGULATOR GLTR"/>
    <property type="match status" value="1"/>
</dbReference>
<proteinExistence type="inferred from homology"/>
<dbReference type="PROSITE" id="PS50931">
    <property type="entry name" value="HTH_LYSR"/>
    <property type="match status" value="1"/>
</dbReference>
<dbReference type="GO" id="GO:0003700">
    <property type="term" value="F:DNA-binding transcription factor activity"/>
    <property type="evidence" value="ECO:0007669"/>
    <property type="project" value="InterPro"/>
</dbReference>
<dbReference type="SUPFAM" id="SSF53850">
    <property type="entry name" value="Periplasmic binding protein-like II"/>
    <property type="match status" value="1"/>
</dbReference>
<dbReference type="SUPFAM" id="SSF46785">
    <property type="entry name" value="Winged helix' DNA-binding domain"/>
    <property type="match status" value="1"/>
</dbReference>
<feature type="domain" description="HTH lysR-type" evidence="5">
    <location>
        <begin position="3"/>
        <end position="60"/>
    </location>
</feature>
<sequence length="310" mass="33398">MLPDFNRLRVFFHVHEARSVSAAAAALHVTQSAVSQSLAKLEDELKAQLFVRRHREVVPTAAGEALFAVVAPFVAGLQERVGQIHRARHELAGTLQIGAPVEFGAHRLPEVLAAFARVHPGVRFSLRLGHPSEIVPLLEEGRLDLGFADLFEGPGAAARRLAGFEVAEVMEEALVLVAAAGHEAATLAGSRAFARLSRQRFVDYHASAPAVRGWFRHHFGRVPPRLEPALAVESVQAVIAATSHGMGFGVVPAHTVARALAAGELVAVTTRKRALTNRISLVRLLDRVPSRLERTFVAFVTQALGRRAAG</sequence>
<accession>A0A1I2IMT1</accession>
<keyword evidence="4" id="KW-0804">Transcription</keyword>
<evidence type="ECO:0000256" key="4">
    <source>
        <dbReference type="ARBA" id="ARBA00023163"/>
    </source>
</evidence>
<dbReference type="InterPro" id="IPR036390">
    <property type="entry name" value="WH_DNA-bd_sf"/>
</dbReference>
<dbReference type="FunFam" id="1.10.10.10:FF:000001">
    <property type="entry name" value="LysR family transcriptional regulator"/>
    <property type="match status" value="1"/>
</dbReference>
<organism evidence="6 7">
    <name type="scientific">Nannocystis exedens</name>
    <dbReference type="NCBI Taxonomy" id="54"/>
    <lineage>
        <taxon>Bacteria</taxon>
        <taxon>Pseudomonadati</taxon>
        <taxon>Myxococcota</taxon>
        <taxon>Polyangia</taxon>
        <taxon>Nannocystales</taxon>
        <taxon>Nannocystaceae</taxon>
        <taxon>Nannocystis</taxon>
    </lineage>
</organism>
<dbReference type="STRING" id="54.SAMN02745121_08807"/>
<dbReference type="PRINTS" id="PR00039">
    <property type="entry name" value="HTHLYSR"/>
</dbReference>
<dbReference type="CDD" id="cd05466">
    <property type="entry name" value="PBP2_LTTR_substrate"/>
    <property type="match status" value="1"/>
</dbReference>
<dbReference type="Gene3D" id="1.10.10.10">
    <property type="entry name" value="Winged helix-like DNA-binding domain superfamily/Winged helix DNA-binding domain"/>
    <property type="match status" value="1"/>
</dbReference>